<gene>
    <name evidence="1" type="ORF">QAD02_020835</name>
</gene>
<proteinExistence type="predicted"/>
<accession>A0ACC2PNP6</accession>
<keyword evidence="2" id="KW-1185">Reference proteome</keyword>
<sequence length="365" mass="41469">MDDEEEVIFMDVRLTYRGLDGFLEKHQELSKKPIFIILRGCSPEEARKITISQISKQAKKVEINHVKELTGAEQAQNVFQVLHDLGMKGQHRAHYWRDKPIPGSFRELFELATCRLDTEIKHPGINTPYLYIGGPRSITCLHFEDGLFLSLNWLLWGIFPSPKQLDEWGIKVIYATQYEKDAALIGIVWHAASNQGLYCAVAKNYASQSCKDDEEIPLCDCSEEITQRTPWHIFTSRDVPLKNITPNLELAHNSGPVVPATEVIVPQNVEEPTNKISPDTLNDDDRVAVNNSSGQREGVYPCKSCEKVFTNHKARWAHQERAHAATVECPKKTVPTSFRRWRDGGIISSIIKKYKKKNAAYVVES</sequence>
<organism evidence="1 2">
    <name type="scientific">Eretmocerus hayati</name>
    <dbReference type="NCBI Taxonomy" id="131215"/>
    <lineage>
        <taxon>Eukaryota</taxon>
        <taxon>Metazoa</taxon>
        <taxon>Ecdysozoa</taxon>
        <taxon>Arthropoda</taxon>
        <taxon>Hexapoda</taxon>
        <taxon>Insecta</taxon>
        <taxon>Pterygota</taxon>
        <taxon>Neoptera</taxon>
        <taxon>Endopterygota</taxon>
        <taxon>Hymenoptera</taxon>
        <taxon>Apocrita</taxon>
        <taxon>Proctotrupomorpha</taxon>
        <taxon>Chalcidoidea</taxon>
        <taxon>Aphelinidae</taxon>
        <taxon>Aphelininae</taxon>
        <taxon>Eretmocerus</taxon>
    </lineage>
</organism>
<dbReference type="EMBL" id="CM056741">
    <property type="protein sequence ID" value="KAJ8685042.1"/>
    <property type="molecule type" value="Genomic_DNA"/>
</dbReference>
<evidence type="ECO:0000313" key="1">
    <source>
        <dbReference type="EMBL" id="KAJ8685042.1"/>
    </source>
</evidence>
<comment type="caution">
    <text evidence="1">The sequence shown here is derived from an EMBL/GenBank/DDBJ whole genome shotgun (WGS) entry which is preliminary data.</text>
</comment>
<evidence type="ECO:0000313" key="2">
    <source>
        <dbReference type="Proteomes" id="UP001239111"/>
    </source>
</evidence>
<dbReference type="Proteomes" id="UP001239111">
    <property type="component" value="Chromosome 1"/>
</dbReference>
<protein>
    <submittedName>
        <fullName evidence="1">Uncharacterized protein</fullName>
    </submittedName>
</protein>
<reference evidence="1" key="1">
    <citation type="submission" date="2023-04" db="EMBL/GenBank/DDBJ databases">
        <title>A chromosome-level genome assembly of the parasitoid wasp Eretmocerus hayati.</title>
        <authorList>
            <person name="Zhong Y."/>
            <person name="Liu S."/>
            <person name="Liu Y."/>
        </authorList>
    </citation>
    <scope>NUCLEOTIDE SEQUENCE</scope>
    <source>
        <strain evidence="1">ZJU_SS_LIU_2023</strain>
    </source>
</reference>
<name>A0ACC2PNP6_9HYME</name>